<evidence type="ECO:0000313" key="12">
    <source>
        <dbReference type="Proteomes" id="UP001516400"/>
    </source>
</evidence>
<dbReference type="Pfam" id="PF05649">
    <property type="entry name" value="Peptidase_M13_N"/>
    <property type="match status" value="1"/>
</dbReference>
<dbReference type="PANTHER" id="PTHR11733:SF224">
    <property type="entry name" value="NEPRILYSIN-2"/>
    <property type="match status" value="1"/>
</dbReference>
<organism evidence="11 12">
    <name type="scientific">Cryptolaemus montrouzieri</name>
    <dbReference type="NCBI Taxonomy" id="559131"/>
    <lineage>
        <taxon>Eukaryota</taxon>
        <taxon>Metazoa</taxon>
        <taxon>Ecdysozoa</taxon>
        <taxon>Arthropoda</taxon>
        <taxon>Hexapoda</taxon>
        <taxon>Insecta</taxon>
        <taxon>Pterygota</taxon>
        <taxon>Neoptera</taxon>
        <taxon>Endopterygota</taxon>
        <taxon>Coleoptera</taxon>
        <taxon>Polyphaga</taxon>
        <taxon>Cucujiformia</taxon>
        <taxon>Coccinelloidea</taxon>
        <taxon>Coccinellidae</taxon>
        <taxon>Scymninae</taxon>
        <taxon>Scymnini</taxon>
        <taxon>Cryptolaemus</taxon>
    </lineage>
</organism>
<keyword evidence="7" id="KW-0862">Zinc</keyword>
<dbReference type="Pfam" id="PF01431">
    <property type="entry name" value="Peptidase_M13"/>
    <property type="match status" value="1"/>
</dbReference>
<evidence type="ECO:0000256" key="2">
    <source>
        <dbReference type="ARBA" id="ARBA00004401"/>
    </source>
</evidence>
<dbReference type="InterPro" id="IPR042089">
    <property type="entry name" value="Peptidase_M13_dom_2"/>
</dbReference>
<accession>A0ABD2N3E2</accession>
<dbReference type="InterPro" id="IPR018497">
    <property type="entry name" value="Peptidase_M13_C"/>
</dbReference>
<keyword evidence="12" id="KW-1185">Reference proteome</keyword>
<keyword evidence="6" id="KW-0378">Hydrolase</keyword>
<evidence type="ECO:0000256" key="4">
    <source>
        <dbReference type="ARBA" id="ARBA00022670"/>
    </source>
</evidence>
<dbReference type="PROSITE" id="PS51885">
    <property type="entry name" value="NEPRILYSIN"/>
    <property type="match status" value="1"/>
</dbReference>
<comment type="caution">
    <text evidence="11">The sequence shown here is derived from an EMBL/GenBank/DDBJ whole genome shotgun (WGS) entry which is preliminary data.</text>
</comment>
<dbReference type="Gene3D" id="1.10.1380.10">
    <property type="entry name" value="Neutral endopeptidase , domain2"/>
    <property type="match status" value="1"/>
</dbReference>
<comment type="similarity">
    <text evidence="3">Belongs to the peptidase M13 family.</text>
</comment>
<keyword evidence="4" id="KW-0645">Protease</keyword>
<evidence type="ECO:0000256" key="1">
    <source>
        <dbReference type="ARBA" id="ARBA00001947"/>
    </source>
</evidence>
<dbReference type="SUPFAM" id="SSF55486">
    <property type="entry name" value="Metalloproteases ('zincins'), catalytic domain"/>
    <property type="match status" value="1"/>
</dbReference>
<dbReference type="InterPro" id="IPR008753">
    <property type="entry name" value="Peptidase_M13_N"/>
</dbReference>
<dbReference type="GO" id="GO:0008237">
    <property type="term" value="F:metallopeptidase activity"/>
    <property type="evidence" value="ECO:0007669"/>
    <property type="project" value="UniProtKB-KW"/>
</dbReference>
<evidence type="ECO:0000259" key="9">
    <source>
        <dbReference type="Pfam" id="PF01431"/>
    </source>
</evidence>
<comment type="cofactor">
    <cofactor evidence="1">
        <name>Zn(2+)</name>
        <dbReference type="ChEBI" id="CHEBI:29105"/>
    </cofactor>
</comment>
<reference evidence="11 12" key="1">
    <citation type="journal article" date="2021" name="BMC Biol.">
        <title>Horizontally acquired antibacterial genes associated with adaptive radiation of ladybird beetles.</title>
        <authorList>
            <person name="Li H.S."/>
            <person name="Tang X.F."/>
            <person name="Huang Y.H."/>
            <person name="Xu Z.Y."/>
            <person name="Chen M.L."/>
            <person name="Du X.Y."/>
            <person name="Qiu B.Y."/>
            <person name="Chen P.T."/>
            <person name="Zhang W."/>
            <person name="Slipinski A."/>
            <person name="Escalona H.E."/>
            <person name="Waterhouse R.M."/>
            <person name="Zwick A."/>
            <person name="Pang H."/>
        </authorList>
    </citation>
    <scope>NUCLEOTIDE SEQUENCE [LARGE SCALE GENOMIC DNA]</scope>
    <source>
        <strain evidence="11">SYSU2018</strain>
    </source>
</reference>
<feature type="domain" description="Peptidase M13 C-terminal" evidence="9">
    <location>
        <begin position="366"/>
        <end position="514"/>
    </location>
</feature>
<dbReference type="GO" id="GO:0005886">
    <property type="term" value="C:plasma membrane"/>
    <property type="evidence" value="ECO:0007669"/>
    <property type="project" value="UniProtKB-SubCell"/>
</dbReference>
<dbReference type="AlphaFoldDB" id="A0ABD2N3E2"/>
<dbReference type="CDD" id="cd08662">
    <property type="entry name" value="M13"/>
    <property type="match status" value="1"/>
</dbReference>
<keyword evidence="8" id="KW-0482">Metalloprotease</keyword>
<feature type="domain" description="Peptidase M13 N-terminal" evidence="10">
    <location>
        <begin position="171"/>
        <end position="308"/>
    </location>
</feature>
<name>A0ABD2N3E2_9CUCU</name>
<proteinExistence type="inferred from homology"/>
<evidence type="ECO:0000256" key="6">
    <source>
        <dbReference type="ARBA" id="ARBA00022801"/>
    </source>
</evidence>
<dbReference type="GO" id="GO:0006508">
    <property type="term" value="P:proteolysis"/>
    <property type="evidence" value="ECO:0007669"/>
    <property type="project" value="UniProtKB-KW"/>
</dbReference>
<dbReference type="InterPro" id="IPR000718">
    <property type="entry name" value="Peptidase_M13"/>
</dbReference>
<evidence type="ECO:0000256" key="3">
    <source>
        <dbReference type="ARBA" id="ARBA00007357"/>
    </source>
</evidence>
<evidence type="ECO:0000256" key="7">
    <source>
        <dbReference type="ARBA" id="ARBA00022833"/>
    </source>
</evidence>
<evidence type="ECO:0000259" key="10">
    <source>
        <dbReference type="Pfam" id="PF05649"/>
    </source>
</evidence>
<dbReference type="EMBL" id="JABFTP020000062">
    <property type="protein sequence ID" value="KAL3272861.1"/>
    <property type="molecule type" value="Genomic_DNA"/>
</dbReference>
<dbReference type="PRINTS" id="PR00786">
    <property type="entry name" value="NEPRILYSIN"/>
</dbReference>
<dbReference type="InterPro" id="IPR024079">
    <property type="entry name" value="MetalloPept_cat_dom_sf"/>
</dbReference>
<gene>
    <name evidence="11" type="ORF">HHI36_014322</name>
</gene>
<evidence type="ECO:0000256" key="5">
    <source>
        <dbReference type="ARBA" id="ARBA00022723"/>
    </source>
</evidence>
<keyword evidence="5" id="KW-0479">Metal-binding</keyword>
<sequence length="519" mass="61103">MEKPDSEAVWSNWQILESRMNERIESILNFGSKDNNIGLIKAAKFYNACLDDSLMENKYLSDLRMLVKDLRGWPLVQDEVNLENYNWFKDILKITRLLGVHPIFKVNVNIDYRNTSSYALYIEPGDLIYPSYILKEPKKYPVEMKSYKFWILQTIKHLYKDKLRRNVKADVTKIPQFENVFSLLQRIDPKIIANYLMWYVVKDLSRETGNHLRLLNFMVDKSVMRIKSDITRKTECLNEVKRYFQNALVPQYTQQHLIPKTLETVKEMVYNIKNEFIKVIKRSYWLNDHTKNLAVEKIKYLKEYIGFPAWANNISQLNEFYNAVNITHSHLHNVIHLKNFLMEQNLKKYKQNVDEANWPSGSLDVNAYYSILQNAVFIPLGILEPPFFDPNIPEALNYGALGSLIGHEISHALDMTGRQANKFGNIGIWWIEEDILKYEKQTECYENFYNSLDVNGQLTIGENVADNVGIQISFSAFRKLKNSKVFTMIPNLETFSNEQLFFLAYSQMWCEITEKRTYL</sequence>
<protein>
    <submittedName>
        <fullName evidence="11">Uncharacterized protein</fullName>
    </submittedName>
</protein>
<dbReference type="PANTHER" id="PTHR11733">
    <property type="entry name" value="ZINC METALLOPROTEASE FAMILY M13 NEPRILYSIN-RELATED"/>
    <property type="match status" value="1"/>
</dbReference>
<dbReference type="Gene3D" id="3.40.390.10">
    <property type="entry name" value="Collagenase (Catalytic Domain)"/>
    <property type="match status" value="2"/>
</dbReference>
<comment type="subcellular location">
    <subcellularLocation>
        <location evidence="2">Cell membrane</location>
        <topology evidence="2">Single-pass type II membrane protein</topology>
    </subcellularLocation>
</comment>
<evidence type="ECO:0000256" key="8">
    <source>
        <dbReference type="ARBA" id="ARBA00023049"/>
    </source>
</evidence>
<dbReference type="Proteomes" id="UP001516400">
    <property type="component" value="Unassembled WGS sequence"/>
</dbReference>
<evidence type="ECO:0000313" key="11">
    <source>
        <dbReference type="EMBL" id="KAL3272861.1"/>
    </source>
</evidence>
<dbReference type="GO" id="GO:0046872">
    <property type="term" value="F:metal ion binding"/>
    <property type="evidence" value="ECO:0007669"/>
    <property type="project" value="UniProtKB-KW"/>
</dbReference>